<keyword evidence="2" id="KW-1185">Reference proteome</keyword>
<sequence length="459" mass="52268">MINDSGSFRDPSGSVYVSNHDSVYRHVFQPGVSDYEASKQNGIYDILYNAGLLIGHKEISKKIIADTEIYYCLKHPKIPMVSYPWEWPFSMLKDAAIIHLDIMEMIIPLGFWLRDANAFNVQYDGEKLVFIDTLSVGKKSAESPWVAYGQFCSHFLAPLVMAAYRDIRLLSMWRSYINGFPLDLAVKTLPVGKKIIPRLFTHLVLHSKFQRIADKKGHINERKRAKVSELGLIGLIRSLRKTISGIHMKQALSFWETYNDIRTYESNDIKEKSVFIETVVARIKPDVVWDLGANTGDFSIVAASKGAFVVSIDGDPVCTESLYKRIVKDSSIKKILPLTMDLSNPSPGLGWNNQERMSLNQRGPADLLLALALIHHLVLSSSIPLSHVAEWFAQIARHIIVEFVPPEDPMARRLIKNRLEPHLPYGYEAFKENFGKYFIFIEEKCLSNKRSLFCCEKKK</sequence>
<dbReference type="OrthoDB" id="9765084at2"/>
<proteinExistence type="predicted"/>
<evidence type="ECO:0000313" key="1">
    <source>
        <dbReference type="EMBL" id="EMS79534.1"/>
    </source>
</evidence>
<comment type="caution">
    <text evidence="1">The sequence shown here is derived from an EMBL/GenBank/DDBJ whole genome shotgun (WGS) entry which is preliminary data.</text>
</comment>
<dbReference type="RefSeq" id="WP_006965772.1">
    <property type="nucleotide sequence ID" value="NZ_APJX01000004.1"/>
</dbReference>
<dbReference type="EMBL" id="APJX01000004">
    <property type="protein sequence ID" value="EMS79534.1"/>
    <property type="molecule type" value="Genomic_DNA"/>
</dbReference>
<accession>S0G225</accession>
<dbReference type="Gene3D" id="3.40.50.150">
    <property type="entry name" value="Vaccinia Virus protein VP39"/>
    <property type="match status" value="1"/>
</dbReference>
<protein>
    <submittedName>
        <fullName evidence="1">Nodulation protein NoeA</fullName>
    </submittedName>
</protein>
<gene>
    <name evidence="1" type="primary">noeA</name>
    <name evidence="1" type="ORF">Dpo_4c00810</name>
</gene>
<reference evidence="1 2" key="1">
    <citation type="journal article" date="2013" name="Genome Announc.">
        <title>Draft Genome Sequence of Desulfotignum phosphitoxidans DSM 13687 Strain FiPS-3.</title>
        <authorList>
            <person name="Poehlein A."/>
            <person name="Daniel R."/>
            <person name="Simeonova D.D."/>
        </authorList>
    </citation>
    <scope>NUCLEOTIDE SEQUENCE [LARGE SCALE GENOMIC DNA]</scope>
    <source>
        <strain evidence="1 2">DSM 13687</strain>
    </source>
</reference>
<dbReference type="InterPro" id="IPR029063">
    <property type="entry name" value="SAM-dependent_MTases_sf"/>
</dbReference>
<dbReference type="Proteomes" id="UP000014216">
    <property type="component" value="Unassembled WGS sequence"/>
</dbReference>
<dbReference type="AlphaFoldDB" id="S0G225"/>
<organism evidence="1 2">
    <name type="scientific">Desulfotignum phosphitoxidans DSM 13687</name>
    <dbReference type="NCBI Taxonomy" id="1286635"/>
    <lineage>
        <taxon>Bacteria</taxon>
        <taxon>Pseudomonadati</taxon>
        <taxon>Thermodesulfobacteriota</taxon>
        <taxon>Desulfobacteria</taxon>
        <taxon>Desulfobacterales</taxon>
        <taxon>Desulfobacteraceae</taxon>
        <taxon>Desulfotignum</taxon>
    </lineage>
</organism>
<name>S0G225_9BACT</name>
<evidence type="ECO:0000313" key="2">
    <source>
        <dbReference type="Proteomes" id="UP000014216"/>
    </source>
</evidence>
<dbReference type="SUPFAM" id="SSF53335">
    <property type="entry name" value="S-adenosyl-L-methionine-dependent methyltransferases"/>
    <property type="match status" value="1"/>
</dbReference>